<organism evidence="3 4">
    <name type="scientific">Psychromicrobium lacuslunae</name>
    <dbReference type="NCBI Taxonomy" id="1618207"/>
    <lineage>
        <taxon>Bacteria</taxon>
        <taxon>Bacillati</taxon>
        <taxon>Actinomycetota</taxon>
        <taxon>Actinomycetes</taxon>
        <taxon>Micrococcales</taxon>
        <taxon>Micrococcaceae</taxon>
        <taxon>Psychromicrobium</taxon>
    </lineage>
</organism>
<accession>A0A0D4C0C4</accession>
<dbReference type="KEGG" id="ari:UM93_10735"/>
<dbReference type="InterPro" id="IPR002762">
    <property type="entry name" value="CbiX-like"/>
</dbReference>
<reference evidence="3 4" key="1">
    <citation type="journal article" date="2015" name="Genome Announc.">
        <title>Complete Genome Sequencing of Protease-Producing Novel Arthrobacter sp. Strain IHBB 11108 Using PacBio Single-Molecule Real-Time Sequencing Technology.</title>
        <authorList>
            <person name="Kiran S."/>
            <person name="Swarnkar M.K."/>
            <person name="Pal M."/>
            <person name="Thakur R."/>
            <person name="Tewari R."/>
            <person name="Singh A.K."/>
            <person name="Gulati A."/>
        </authorList>
    </citation>
    <scope>NUCLEOTIDE SEQUENCE [LARGE SCALE GENOMIC DNA]</scope>
    <source>
        <strain evidence="3 4">IHBB 11108</strain>
    </source>
</reference>
<dbReference type="GO" id="GO:0016829">
    <property type="term" value="F:lyase activity"/>
    <property type="evidence" value="ECO:0007669"/>
    <property type="project" value="UniProtKB-KW"/>
</dbReference>
<dbReference type="HOGENOM" id="CLU_056929_1_0_11"/>
<dbReference type="STRING" id="1618207.UM93_10735"/>
<dbReference type="GO" id="GO:0046872">
    <property type="term" value="F:metal ion binding"/>
    <property type="evidence" value="ECO:0007669"/>
    <property type="project" value="UniProtKB-KW"/>
</dbReference>
<dbReference type="PATRIC" id="fig|1618207.4.peg.2176"/>
<dbReference type="AlphaFoldDB" id="A0A0D4C0C4"/>
<sequence>MNQPILIACAHGTDNPQGRLEISELRRQISQLRPGVDVREAYVDVQSPSLPEVVAALPPGTPAVIVPLLLSVGYHVEVDIAEAAAGRPRTVAAAPLGPDARLAELLAQRLDELPGFGPDWGVVLAAAGSSRPGAAAAVEILAEQLRELLPYTVLIGYGAGAEPRVPAAVSQLRDSLPPGAKVAVASYLLAPGFFHDRLAEAGADAVTGPLLPAPLLAELAIERFDAAAAVLRGEADAS</sequence>
<keyword evidence="4" id="KW-1185">Reference proteome</keyword>
<dbReference type="OrthoDB" id="7345302at2"/>
<keyword evidence="2" id="KW-0456">Lyase</keyword>
<dbReference type="RefSeq" id="WP_045075513.1">
    <property type="nucleotide sequence ID" value="NZ_CP011005.1"/>
</dbReference>
<dbReference type="SUPFAM" id="SSF53800">
    <property type="entry name" value="Chelatase"/>
    <property type="match status" value="1"/>
</dbReference>
<evidence type="ECO:0000256" key="1">
    <source>
        <dbReference type="ARBA" id="ARBA00022723"/>
    </source>
</evidence>
<protein>
    <submittedName>
        <fullName evidence="3">Cobalamin biosynthesis protein CbiX</fullName>
    </submittedName>
</protein>
<dbReference type="InterPro" id="IPR050963">
    <property type="entry name" value="Sirohydro_Cobaltochel/CbiX"/>
</dbReference>
<dbReference type="PANTHER" id="PTHR33542">
    <property type="entry name" value="SIROHYDROCHLORIN FERROCHELATASE, CHLOROPLASTIC"/>
    <property type="match status" value="1"/>
</dbReference>
<dbReference type="Gene3D" id="3.40.50.1400">
    <property type="match status" value="2"/>
</dbReference>
<evidence type="ECO:0000313" key="4">
    <source>
        <dbReference type="Proteomes" id="UP000061839"/>
    </source>
</evidence>
<name>A0A0D4C0C4_9MICC</name>
<keyword evidence="1" id="KW-0479">Metal-binding</keyword>
<evidence type="ECO:0000256" key="2">
    <source>
        <dbReference type="ARBA" id="ARBA00023239"/>
    </source>
</evidence>
<dbReference type="Proteomes" id="UP000061839">
    <property type="component" value="Chromosome"/>
</dbReference>
<dbReference type="EMBL" id="CP011005">
    <property type="protein sequence ID" value="AJT41870.1"/>
    <property type="molecule type" value="Genomic_DNA"/>
</dbReference>
<dbReference type="Pfam" id="PF01903">
    <property type="entry name" value="CbiX"/>
    <property type="match status" value="2"/>
</dbReference>
<evidence type="ECO:0000313" key="3">
    <source>
        <dbReference type="EMBL" id="AJT41870.1"/>
    </source>
</evidence>
<dbReference type="PANTHER" id="PTHR33542:SF5">
    <property type="entry name" value="FERROCHELATASE CHE1"/>
    <property type="match status" value="1"/>
</dbReference>
<gene>
    <name evidence="3" type="ORF">UM93_10735</name>
</gene>
<dbReference type="CDD" id="cd03416">
    <property type="entry name" value="CbiX_SirB_N"/>
    <property type="match status" value="1"/>
</dbReference>
<proteinExistence type="predicted"/>